<feature type="region of interest" description="Disordered" evidence="1">
    <location>
        <begin position="51"/>
        <end position="74"/>
    </location>
</feature>
<evidence type="ECO:0000256" key="1">
    <source>
        <dbReference type="SAM" id="MobiDB-lite"/>
    </source>
</evidence>
<sequence>MSTSFFYFSGNATLSPGSMTFKAGKTAQTFLLRAINRQLRNVDRLASISTAVKKQSDTRSSTQKAGGRSPSGRQDAAYFQSIREWHQISRCGEARGHAASASDRRPLLARYLARRQLVVFTAPHEKHARLSFKSARTRIMFQCLTNSIGGLGRSTDRVLHKLSDGVRGTNCAHRPCDKRAL</sequence>
<feature type="non-terminal residue" evidence="2">
    <location>
        <position position="181"/>
    </location>
</feature>
<feature type="compositionally biased region" description="Polar residues" evidence="1">
    <location>
        <begin position="51"/>
        <end position="64"/>
    </location>
</feature>
<reference evidence="2" key="1">
    <citation type="submission" date="2021-12" db="EMBL/GenBank/DDBJ databases">
        <authorList>
            <person name="Martin H S."/>
        </authorList>
    </citation>
    <scope>NUCLEOTIDE SEQUENCE</scope>
</reference>
<evidence type="ECO:0000313" key="2">
    <source>
        <dbReference type="EMBL" id="CAH0729518.1"/>
    </source>
</evidence>
<dbReference type="EMBL" id="OV170228">
    <property type="protein sequence ID" value="CAH0729518.1"/>
    <property type="molecule type" value="Genomic_DNA"/>
</dbReference>
<proteinExistence type="predicted"/>
<dbReference type="AlphaFoldDB" id="A0A8J9VTC7"/>
<gene>
    <name evidence="2" type="ORF">BINO364_LOCUS14595</name>
</gene>
<evidence type="ECO:0000313" key="3">
    <source>
        <dbReference type="Proteomes" id="UP000838878"/>
    </source>
</evidence>
<organism evidence="2 3">
    <name type="scientific">Brenthis ino</name>
    <name type="common">lesser marbled fritillary</name>
    <dbReference type="NCBI Taxonomy" id="405034"/>
    <lineage>
        <taxon>Eukaryota</taxon>
        <taxon>Metazoa</taxon>
        <taxon>Ecdysozoa</taxon>
        <taxon>Arthropoda</taxon>
        <taxon>Hexapoda</taxon>
        <taxon>Insecta</taxon>
        <taxon>Pterygota</taxon>
        <taxon>Neoptera</taxon>
        <taxon>Endopterygota</taxon>
        <taxon>Lepidoptera</taxon>
        <taxon>Glossata</taxon>
        <taxon>Ditrysia</taxon>
        <taxon>Papilionoidea</taxon>
        <taxon>Nymphalidae</taxon>
        <taxon>Heliconiinae</taxon>
        <taxon>Argynnini</taxon>
        <taxon>Brenthis</taxon>
    </lineage>
</organism>
<keyword evidence="3" id="KW-1185">Reference proteome</keyword>
<accession>A0A8J9VTC7</accession>
<name>A0A8J9VTC7_9NEOP</name>
<dbReference type="Proteomes" id="UP000838878">
    <property type="component" value="Chromosome 8"/>
</dbReference>
<protein>
    <submittedName>
        <fullName evidence="2">Uncharacterized protein</fullName>
    </submittedName>
</protein>
<dbReference type="OrthoDB" id="10606017at2759"/>